<feature type="transmembrane region" description="Helical" evidence="1">
    <location>
        <begin position="52"/>
        <end position="71"/>
    </location>
</feature>
<keyword evidence="1" id="KW-0472">Membrane</keyword>
<gene>
    <name evidence="2" type="ORF">H8B09_29750</name>
</gene>
<comment type="caution">
    <text evidence="2">The sequence shown here is derived from an EMBL/GenBank/DDBJ whole genome shotgun (WGS) entry which is preliminary data.</text>
</comment>
<keyword evidence="1" id="KW-0812">Transmembrane</keyword>
<feature type="transmembrane region" description="Helical" evidence="1">
    <location>
        <begin position="7"/>
        <end position="32"/>
    </location>
</feature>
<name>A0ABR8N434_9BACL</name>
<evidence type="ECO:0000313" key="2">
    <source>
        <dbReference type="EMBL" id="MBD3922929.1"/>
    </source>
</evidence>
<keyword evidence="3" id="KW-1185">Reference proteome</keyword>
<accession>A0ABR8N434</accession>
<evidence type="ECO:0000256" key="1">
    <source>
        <dbReference type="SAM" id="Phobius"/>
    </source>
</evidence>
<dbReference type="Proteomes" id="UP000609346">
    <property type="component" value="Unassembled WGS sequence"/>
</dbReference>
<dbReference type="EMBL" id="JACXZA010000014">
    <property type="protein sequence ID" value="MBD3922929.1"/>
    <property type="molecule type" value="Genomic_DNA"/>
</dbReference>
<evidence type="ECO:0000313" key="3">
    <source>
        <dbReference type="Proteomes" id="UP000609346"/>
    </source>
</evidence>
<proteinExistence type="predicted"/>
<dbReference type="RefSeq" id="WP_191207219.1">
    <property type="nucleotide sequence ID" value="NZ_JACXZA010000014.1"/>
</dbReference>
<reference evidence="2 3" key="1">
    <citation type="submission" date="2020-09" db="EMBL/GenBank/DDBJ databases">
        <title>Paenibacillus sp. strain PR3 16S rRNA gene Genome sequencing and assembly.</title>
        <authorList>
            <person name="Kim J."/>
        </authorList>
    </citation>
    <scope>NUCLEOTIDE SEQUENCE [LARGE SCALE GENOMIC DNA]</scope>
    <source>
        <strain evidence="2 3">PR3</strain>
    </source>
</reference>
<keyword evidence="1" id="KW-1133">Transmembrane helix</keyword>
<protein>
    <submittedName>
        <fullName evidence="2">Uncharacterized protein</fullName>
    </submittedName>
</protein>
<sequence length="80" mass="9196">MNNKRKWCWLLIALVCGVPGVLGIILCGLFFLVGTLFFDDPNASYGQFILRLAMYLTIPLFLVAVAIYFLYKYIQVRKKT</sequence>
<organism evidence="2 3">
    <name type="scientific">Paenibacillus terricola</name>
    <dbReference type="NCBI Taxonomy" id="2763503"/>
    <lineage>
        <taxon>Bacteria</taxon>
        <taxon>Bacillati</taxon>
        <taxon>Bacillota</taxon>
        <taxon>Bacilli</taxon>
        <taxon>Bacillales</taxon>
        <taxon>Paenibacillaceae</taxon>
        <taxon>Paenibacillus</taxon>
    </lineage>
</organism>